<gene>
    <name evidence="2" type="ORF">NE675_04120</name>
</gene>
<dbReference type="SUPFAM" id="SSF109604">
    <property type="entry name" value="HD-domain/PDEase-like"/>
    <property type="match status" value="1"/>
</dbReference>
<reference evidence="2 3" key="1">
    <citation type="submission" date="2022-06" db="EMBL/GenBank/DDBJ databases">
        <title>Isolation of gut microbiota from human fecal samples.</title>
        <authorList>
            <person name="Pamer E.G."/>
            <person name="Barat B."/>
            <person name="Waligurski E."/>
            <person name="Medina S."/>
            <person name="Paddock L."/>
            <person name="Mostad J."/>
        </authorList>
    </citation>
    <scope>NUCLEOTIDE SEQUENCE [LARGE SCALE GENOMIC DNA]</scope>
    <source>
        <strain evidence="2 3">DFI.1.1</strain>
    </source>
</reference>
<dbReference type="InterPro" id="IPR006674">
    <property type="entry name" value="HD_domain"/>
</dbReference>
<feature type="domain" description="HD" evidence="1">
    <location>
        <begin position="27"/>
        <end position="147"/>
    </location>
</feature>
<evidence type="ECO:0000313" key="3">
    <source>
        <dbReference type="Proteomes" id="UP001206692"/>
    </source>
</evidence>
<dbReference type="Gene3D" id="1.10.3210.10">
    <property type="entry name" value="Hypothetical protein af1432"/>
    <property type="match status" value="1"/>
</dbReference>
<protein>
    <submittedName>
        <fullName evidence="2">HD domain-containing protein</fullName>
    </submittedName>
</protein>
<organism evidence="2 3">
    <name type="scientific">Megasphaera massiliensis</name>
    <dbReference type="NCBI Taxonomy" id="1232428"/>
    <lineage>
        <taxon>Bacteria</taxon>
        <taxon>Bacillati</taxon>
        <taxon>Bacillota</taxon>
        <taxon>Negativicutes</taxon>
        <taxon>Veillonellales</taxon>
        <taxon>Veillonellaceae</taxon>
        <taxon>Megasphaera</taxon>
    </lineage>
</organism>
<dbReference type="PROSITE" id="PS51831">
    <property type="entry name" value="HD"/>
    <property type="match status" value="1"/>
</dbReference>
<dbReference type="Pfam" id="PF01966">
    <property type="entry name" value="HD"/>
    <property type="match status" value="1"/>
</dbReference>
<dbReference type="RefSeq" id="WP_062411235.1">
    <property type="nucleotide sequence ID" value="NZ_JAJCIO010000012.1"/>
</dbReference>
<sequence length="251" mass="29383">MNRDFVISQFKSYAANFDAADEGVSLKLAHSLRVSSWCDRLARALHLSPDDVDLAWLIGVLHDIGRFEQLREYHTFIDYQSMDHAKYGARYLFQEGHIRDFLHDDREDVVIEKAIAQHNAYRLSEDLSPRQRLFCQLIRDADKLDIFKVCADGLRQGLNVWRVDDTDFEHQPISAAVMKEARQKKLVQTQVKKTFMDFYVGTLCFYFDLVYDESRRLAREQGAFDELLRFHSQNPDSEAKLNEIRRLIDGD</sequence>
<evidence type="ECO:0000259" key="1">
    <source>
        <dbReference type="PROSITE" id="PS51831"/>
    </source>
</evidence>
<dbReference type="Proteomes" id="UP001206692">
    <property type="component" value="Unassembled WGS sequence"/>
</dbReference>
<evidence type="ECO:0000313" key="2">
    <source>
        <dbReference type="EMBL" id="MCQ5342222.1"/>
    </source>
</evidence>
<name>A0ABT1SQS6_9FIRM</name>
<comment type="caution">
    <text evidence="2">The sequence shown here is derived from an EMBL/GenBank/DDBJ whole genome shotgun (WGS) entry which is preliminary data.</text>
</comment>
<accession>A0ABT1SQS6</accession>
<dbReference type="InterPro" id="IPR003607">
    <property type="entry name" value="HD/PDEase_dom"/>
</dbReference>
<keyword evidence="3" id="KW-1185">Reference proteome</keyword>
<proteinExistence type="predicted"/>
<dbReference type="EMBL" id="JANGEW010000005">
    <property type="protein sequence ID" value="MCQ5342222.1"/>
    <property type="molecule type" value="Genomic_DNA"/>
</dbReference>
<dbReference type="CDD" id="cd00077">
    <property type="entry name" value="HDc"/>
    <property type="match status" value="1"/>
</dbReference>